<dbReference type="InterPro" id="IPR003594">
    <property type="entry name" value="HATPase_dom"/>
</dbReference>
<proteinExistence type="predicted"/>
<evidence type="ECO:0000256" key="4">
    <source>
        <dbReference type="ARBA" id="ARBA00023012"/>
    </source>
</evidence>
<dbReference type="PROSITE" id="PS50109">
    <property type="entry name" value="HIS_KIN"/>
    <property type="match status" value="1"/>
</dbReference>
<dbReference type="Gene3D" id="3.30.565.10">
    <property type="entry name" value="Histidine kinase-like ATPase, C-terminal domain"/>
    <property type="match status" value="1"/>
</dbReference>
<name>A0A1D8TPI6_9CYAN</name>
<evidence type="ECO:0000256" key="2">
    <source>
        <dbReference type="ARBA" id="ARBA00012438"/>
    </source>
</evidence>
<comment type="catalytic activity">
    <reaction evidence="1">
        <text>ATP + protein L-histidine = ADP + protein N-phospho-L-histidine.</text>
        <dbReference type="EC" id="2.7.13.3"/>
    </reaction>
</comment>
<dbReference type="PANTHER" id="PTHR43065">
    <property type="entry name" value="SENSOR HISTIDINE KINASE"/>
    <property type="match status" value="1"/>
</dbReference>
<dbReference type="GO" id="GO:0004673">
    <property type="term" value="F:protein histidine kinase activity"/>
    <property type="evidence" value="ECO:0007669"/>
    <property type="project" value="UniProtKB-EC"/>
</dbReference>
<gene>
    <name evidence="6" type="ORF">BJP34_08880</name>
</gene>
<dbReference type="InterPro" id="IPR005467">
    <property type="entry name" value="His_kinase_dom"/>
</dbReference>
<dbReference type="Proteomes" id="UP000177870">
    <property type="component" value="Chromosome"/>
</dbReference>
<protein>
    <recommendedName>
        <fullName evidence="2">histidine kinase</fullName>
        <ecNumber evidence="2">2.7.13.3</ecNumber>
    </recommendedName>
</protein>
<dbReference type="STRING" id="1458985.BJP34_08880"/>
<dbReference type="PANTHER" id="PTHR43065:SF42">
    <property type="entry name" value="TWO-COMPONENT SENSOR PPRA"/>
    <property type="match status" value="1"/>
</dbReference>
<dbReference type="EC" id="2.7.13.3" evidence="2"/>
<evidence type="ECO:0000313" key="6">
    <source>
        <dbReference type="EMBL" id="AOW99551.1"/>
    </source>
</evidence>
<dbReference type="GO" id="GO:0000160">
    <property type="term" value="P:phosphorelay signal transduction system"/>
    <property type="evidence" value="ECO:0007669"/>
    <property type="project" value="UniProtKB-KW"/>
</dbReference>
<keyword evidence="3" id="KW-0418">Kinase</keyword>
<keyword evidence="4" id="KW-0902">Two-component regulatory system</keyword>
<dbReference type="SUPFAM" id="SSF55874">
    <property type="entry name" value="ATPase domain of HSP90 chaperone/DNA topoisomerase II/histidine kinase"/>
    <property type="match status" value="1"/>
</dbReference>
<dbReference type="AlphaFoldDB" id="A0A1D8TPI6"/>
<keyword evidence="3" id="KW-0808">Transferase</keyword>
<accession>A0A1D8TPI6</accession>
<sequence length="62" mass="6755">MKRIFEPFCTTARHQGGSGLGLHIVNNLVVQKLKGTIKAESEVGVGTQFVMTFPAINQRIQG</sequence>
<dbReference type="KEGG" id="mpro:BJP34_08880"/>
<reference evidence="7" key="1">
    <citation type="submission" date="2016-10" db="EMBL/GenBank/DDBJ databases">
        <title>Comparative genomics uncovers the prolific and rare metabolic potential of the cyanobacterial genus Moorea.</title>
        <authorList>
            <person name="Leao T."/>
            <person name="Castelao G."/>
            <person name="Korobeynikov A."/>
            <person name="Monroe E.A."/>
            <person name="Podell S."/>
            <person name="Glukhov E."/>
            <person name="Allen E."/>
            <person name="Gerwick W.H."/>
            <person name="Gerwick L."/>
        </authorList>
    </citation>
    <scope>NUCLEOTIDE SEQUENCE [LARGE SCALE GENOMIC DNA]</scope>
    <source>
        <strain evidence="7">PAL-8-15-08-1</strain>
    </source>
</reference>
<evidence type="ECO:0000256" key="3">
    <source>
        <dbReference type="ARBA" id="ARBA00022777"/>
    </source>
</evidence>
<evidence type="ECO:0000313" key="7">
    <source>
        <dbReference type="Proteomes" id="UP000177870"/>
    </source>
</evidence>
<dbReference type="Pfam" id="PF02518">
    <property type="entry name" value="HATPase_c"/>
    <property type="match status" value="1"/>
</dbReference>
<organism evidence="6 7">
    <name type="scientific">Moorena producens PAL-8-15-08-1</name>
    <dbReference type="NCBI Taxonomy" id="1458985"/>
    <lineage>
        <taxon>Bacteria</taxon>
        <taxon>Bacillati</taxon>
        <taxon>Cyanobacteriota</taxon>
        <taxon>Cyanophyceae</taxon>
        <taxon>Coleofasciculales</taxon>
        <taxon>Coleofasciculaceae</taxon>
        <taxon>Moorena</taxon>
    </lineage>
</organism>
<evidence type="ECO:0000256" key="1">
    <source>
        <dbReference type="ARBA" id="ARBA00000085"/>
    </source>
</evidence>
<evidence type="ECO:0000259" key="5">
    <source>
        <dbReference type="PROSITE" id="PS50109"/>
    </source>
</evidence>
<feature type="domain" description="Histidine kinase" evidence="5">
    <location>
        <begin position="1"/>
        <end position="57"/>
    </location>
</feature>
<dbReference type="EMBL" id="CP017599">
    <property type="protein sequence ID" value="AOW99551.1"/>
    <property type="molecule type" value="Genomic_DNA"/>
</dbReference>
<dbReference type="InterPro" id="IPR004358">
    <property type="entry name" value="Sig_transdc_His_kin-like_C"/>
</dbReference>
<dbReference type="PRINTS" id="PR00344">
    <property type="entry name" value="BCTRLSENSOR"/>
</dbReference>
<dbReference type="InterPro" id="IPR036890">
    <property type="entry name" value="HATPase_C_sf"/>
</dbReference>